<name>A0A1M4WUQ0_LOKAT</name>
<dbReference type="PANTHER" id="PTHR14969">
    <property type="entry name" value="SPHINGOSINE-1-PHOSPHATE PHOSPHOHYDROLASE"/>
    <property type="match status" value="1"/>
</dbReference>
<evidence type="ECO:0000313" key="3">
    <source>
        <dbReference type="EMBL" id="SHE84940.1"/>
    </source>
</evidence>
<keyword evidence="1" id="KW-1133">Transmembrane helix</keyword>
<proteinExistence type="predicted"/>
<dbReference type="OrthoDB" id="9801622at2"/>
<gene>
    <name evidence="3" type="ORF">SAMN05444339_102238</name>
</gene>
<dbReference type="AlphaFoldDB" id="A0A1M4WUQ0"/>
<feature type="transmembrane region" description="Helical" evidence="1">
    <location>
        <begin position="366"/>
        <end position="383"/>
    </location>
</feature>
<dbReference type="SUPFAM" id="SSF48317">
    <property type="entry name" value="Acid phosphatase/Vanadium-dependent haloperoxidase"/>
    <property type="match status" value="1"/>
</dbReference>
<reference evidence="4" key="1">
    <citation type="submission" date="2016-11" db="EMBL/GenBank/DDBJ databases">
        <authorList>
            <person name="Varghese N."/>
            <person name="Submissions S."/>
        </authorList>
    </citation>
    <scope>NUCLEOTIDE SEQUENCE [LARGE SCALE GENOMIC DNA]</scope>
    <source>
        <strain evidence="4">DSM 29326</strain>
    </source>
</reference>
<protein>
    <submittedName>
        <fullName evidence="3">Membrane protein DedA, SNARE-associated domain</fullName>
    </submittedName>
</protein>
<keyword evidence="1" id="KW-0812">Transmembrane</keyword>
<evidence type="ECO:0000313" key="4">
    <source>
        <dbReference type="Proteomes" id="UP000183987"/>
    </source>
</evidence>
<dbReference type="Gene3D" id="1.20.144.10">
    <property type="entry name" value="Phosphatidic acid phosphatase type 2/haloperoxidase"/>
    <property type="match status" value="1"/>
</dbReference>
<dbReference type="CDD" id="cd03392">
    <property type="entry name" value="PAP2_like_2"/>
    <property type="match status" value="1"/>
</dbReference>
<dbReference type="PANTHER" id="PTHR14969:SF13">
    <property type="entry name" value="AT30094P"/>
    <property type="match status" value="1"/>
</dbReference>
<sequence>MSDAAAQLLPIWSVLGTGLYAVVMLLALAHAVVLTGFAVPLTPIAVAAGLLAQRGYLDPVTLVWSLALGGWVGCGISYGIGRLVQGVDVNLRHPAGLRWATARGPGVIRGRLSGGTFAFVPFGAGRMRGAPLAVIGWCGMVAAGFAISATLAGMAAGLVIGALGAATPRLAVLALILAAILLTVALVLRRARRVGPDVVRVLRVVAARIGRRLGLRRLIDRHPRWSGFLAARFGTERFLGLTATVLGLLLLYIVGAYVASVTDFLGTRGTVTADTRIANLLYAIRDDRVIAVLGWITEVGGRHGVLPMLAGTTLALLVLRRFDLLGGLWIAAAGNQITVTLLKGFFARPRSDLGYFTETSGSFPSGHAAGAVAVWAMLFYLGWRMRLLRAELAGFLAVTAVVLIGLSRVYLVEHYVSDVLNGYLVGGLWLILGIAFCEWRRRRDRGPATALRRWAAAACVAAAVLAAVVIATRTASPMNTPVARETVVVAGPAEVLADPALPRETAALSGTARQSIGLAVAAPGPEELTAALTGAGWQAAPRPGPALLAQAGLADWTGGPLPRPLVVPTFWDNRPSALGFAWPEDTANGHRLHLRFWDSLRRTPDGAPVYIGTLTAEAPLDWTMTDDPVRTPDDSVTRAMAQVRAVLDAAGLPAAAP</sequence>
<accession>A0A1M4WUQ0</accession>
<evidence type="ECO:0000256" key="1">
    <source>
        <dbReference type="SAM" id="Phobius"/>
    </source>
</evidence>
<feature type="transmembrane region" description="Helical" evidence="1">
    <location>
        <begin position="451"/>
        <end position="471"/>
    </location>
</feature>
<organism evidence="3 4">
    <name type="scientific">Loktanella atrilutea</name>
    <dbReference type="NCBI Taxonomy" id="366533"/>
    <lineage>
        <taxon>Bacteria</taxon>
        <taxon>Pseudomonadati</taxon>
        <taxon>Pseudomonadota</taxon>
        <taxon>Alphaproteobacteria</taxon>
        <taxon>Rhodobacterales</taxon>
        <taxon>Roseobacteraceae</taxon>
        <taxon>Loktanella</taxon>
    </lineage>
</organism>
<feature type="domain" description="Phosphatidic acid phosphatase type 2/haloperoxidase" evidence="2">
    <location>
        <begin position="324"/>
        <end position="434"/>
    </location>
</feature>
<dbReference type="STRING" id="366533.SAMN05444339_102238"/>
<feature type="transmembrane region" description="Helical" evidence="1">
    <location>
        <begin position="170"/>
        <end position="188"/>
    </location>
</feature>
<feature type="transmembrane region" description="Helical" evidence="1">
    <location>
        <begin position="134"/>
        <end position="164"/>
    </location>
</feature>
<dbReference type="InterPro" id="IPR036938">
    <property type="entry name" value="PAP2/HPO_sf"/>
</dbReference>
<dbReference type="EMBL" id="FQUE01000002">
    <property type="protein sequence ID" value="SHE84940.1"/>
    <property type="molecule type" value="Genomic_DNA"/>
</dbReference>
<dbReference type="Pfam" id="PF01569">
    <property type="entry name" value="PAP2"/>
    <property type="match status" value="1"/>
</dbReference>
<feature type="transmembrane region" description="Helical" evidence="1">
    <location>
        <begin position="61"/>
        <end position="84"/>
    </location>
</feature>
<dbReference type="Proteomes" id="UP000183987">
    <property type="component" value="Unassembled WGS sequence"/>
</dbReference>
<evidence type="ECO:0000259" key="2">
    <source>
        <dbReference type="SMART" id="SM00014"/>
    </source>
</evidence>
<dbReference type="InterPro" id="IPR000326">
    <property type="entry name" value="PAP2/HPO"/>
</dbReference>
<dbReference type="SMART" id="SM00014">
    <property type="entry name" value="acidPPc"/>
    <property type="match status" value="1"/>
</dbReference>
<dbReference type="Pfam" id="PF14067">
    <property type="entry name" value="LssY_C"/>
    <property type="match status" value="1"/>
</dbReference>
<feature type="transmembrane region" description="Helical" evidence="1">
    <location>
        <begin position="390"/>
        <end position="410"/>
    </location>
</feature>
<dbReference type="RefSeq" id="WP_072856382.1">
    <property type="nucleotide sequence ID" value="NZ_FQUE01000002.1"/>
</dbReference>
<dbReference type="InterPro" id="IPR025902">
    <property type="entry name" value="LssY-like-C_dom"/>
</dbReference>
<feature type="transmembrane region" description="Helical" evidence="1">
    <location>
        <begin position="422"/>
        <end position="439"/>
    </location>
</feature>
<keyword evidence="4" id="KW-1185">Reference proteome</keyword>
<keyword evidence="1" id="KW-0472">Membrane</keyword>
<feature type="transmembrane region" description="Helical" evidence="1">
    <location>
        <begin position="238"/>
        <end position="259"/>
    </location>
</feature>
<feature type="transmembrane region" description="Helical" evidence="1">
    <location>
        <begin position="301"/>
        <end position="319"/>
    </location>
</feature>
<feature type="transmembrane region" description="Helical" evidence="1">
    <location>
        <begin position="12"/>
        <end position="41"/>
    </location>
</feature>
<feature type="transmembrane region" description="Helical" evidence="1">
    <location>
        <begin position="326"/>
        <end position="346"/>
    </location>
</feature>